<dbReference type="RefSeq" id="WP_136905969.1">
    <property type="nucleotide sequence ID" value="NZ_SWJZ01000030.1"/>
</dbReference>
<feature type="chain" id="PRO_5020760501" evidence="5">
    <location>
        <begin position="23"/>
        <end position="242"/>
    </location>
</feature>
<gene>
    <name evidence="7" type="ORF">FBT96_09060</name>
</gene>
<feature type="signal peptide" evidence="5">
    <location>
        <begin position="1"/>
        <end position="22"/>
    </location>
</feature>
<keyword evidence="2" id="KW-0560">Oxidoreductase</keyword>
<evidence type="ECO:0000256" key="2">
    <source>
        <dbReference type="ARBA" id="ARBA00023002"/>
    </source>
</evidence>
<dbReference type="InterPro" id="IPR036249">
    <property type="entry name" value="Thioredoxin-like_sf"/>
</dbReference>
<dbReference type="PROSITE" id="PS51352">
    <property type="entry name" value="THIOREDOXIN_2"/>
    <property type="match status" value="1"/>
</dbReference>
<evidence type="ECO:0000256" key="1">
    <source>
        <dbReference type="ARBA" id="ARBA00022729"/>
    </source>
</evidence>
<name>A0A4U1JR02_RHOCA</name>
<keyword evidence="4" id="KW-0676">Redox-active center</keyword>
<dbReference type="Gene3D" id="3.40.30.10">
    <property type="entry name" value="Glutaredoxin"/>
    <property type="match status" value="1"/>
</dbReference>
<dbReference type="InterPro" id="IPR013766">
    <property type="entry name" value="Thioredoxin_domain"/>
</dbReference>
<accession>A0A4U1JR02</accession>
<dbReference type="OrthoDB" id="9780147at2"/>
<dbReference type="InterPro" id="IPR001853">
    <property type="entry name" value="DSBA-like_thioredoxin_dom"/>
</dbReference>
<dbReference type="EMBL" id="SWJZ01000030">
    <property type="protein sequence ID" value="TKD21460.1"/>
    <property type="molecule type" value="Genomic_DNA"/>
</dbReference>
<dbReference type="Pfam" id="PF01323">
    <property type="entry name" value="DSBA"/>
    <property type="match status" value="1"/>
</dbReference>
<proteinExistence type="predicted"/>
<feature type="domain" description="Thioredoxin" evidence="6">
    <location>
        <begin position="53"/>
        <end position="240"/>
    </location>
</feature>
<evidence type="ECO:0000256" key="4">
    <source>
        <dbReference type="ARBA" id="ARBA00023284"/>
    </source>
</evidence>
<evidence type="ECO:0000313" key="7">
    <source>
        <dbReference type="EMBL" id="TKD21460.1"/>
    </source>
</evidence>
<evidence type="ECO:0000313" key="8">
    <source>
        <dbReference type="Proteomes" id="UP000310597"/>
    </source>
</evidence>
<dbReference type="PANTHER" id="PTHR13887:SF14">
    <property type="entry name" value="DISULFIDE BOND FORMATION PROTEIN D"/>
    <property type="match status" value="1"/>
</dbReference>
<dbReference type="Proteomes" id="UP000310597">
    <property type="component" value="Unassembled WGS sequence"/>
</dbReference>
<sequence length="242" mass="26393">MRMKSLLLASVFCFQVAMPSFAEEVSDERIKALVAEALRENPELILEALQALEERQAEAQAAAATAVLANERDTLERDPNAPVLGNLEGDITVVEFFDYNCPYCKRAMPEVDALLAEDGNIRLVMREWPILSEGSAFAARAALASRKQGKYAELHNALMGMRGKVEADTVLRVAGEIGLDLDRLKTDMQAPEIDEHIATSMRLAEALGFNGTPSFVVGDQLVPGFVEKAQLSEIVASVRASE</sequence>
<protein>
    <submittedName>
        <fullName evidence="7">DsbA family protein</fullName>
    </submittedName>
</protein>
<comment type="caution">
    <text evidence="7">The sequence shown here is derived from an EMBL/GenBank/DDBJ whole genome shotgun (WGS) entry which is preliminary data.</text>
</comment>
<evidence type="ECO:0000256" key="3">
    <source>
        <dbReference type="ARBA" id="ARBA00023157"/>
    </source>
</evidence>
<reference evidence="7 8" key="1">
    <citation type="submission" date="2019-04" db="EMBL/GenBank/DDBJ databases">
        <title>Draft Whole-Genome sequence of the purple photosynthetic bacterium Rhodobacter capsulatus SP108 with an indigenous class A beta-lactamase.</title>
        <authorList>
            <person name="Robertson S."/>
            <person name="Meyer T.E."/>
            <person name="Kyndt J.A."/>
        </authorList>
    </citation>
    <scope>NUCLEOTIDE SEQUENCE [LARGE SCALE GENOMIC DNA]</scope>
    <source>
        <strain evidence="7 8">SP108</strain>
    </source>
</reference>
<evidence type="ECO:0000256" key="5">
    <source>
        <dbReference type="SAM" id="SignalP"/>
    </source>
</evidence>
<dbReference type="Pfam" id="PF18312">
    <property type="entry name" value="ScsC_N"/>
    <property type="match status" value="1"/>
</dbReference>
<dbReference type="SUPFAM" id="SSF52833">
    <property type="entry name" value="Thioredoxin-like"/>
    <property type="match status" value="1"/>
</dbReference>
<evidence type="ECO:0000259" key="6">
    <source>
        <dbReference type="PROSITE" id="PS51352"/>
    </source>
</evidence>
<organism evidence="7 8">
    <name type="scientific">Rhodobacter capsulatus</name>
    <name type="common">Rhodopseudomonas capsulata</name>
    <dbReference type="NCBI Taxonomy" id="1061"/>
    <lineage>
        <taxon>Bacteria</taxon>
        <taxon>Pseudomonadati</taxon>
        <taxon>Pseudomonadota</taxon>
        <taxon>Alphaproteobacteria</taxon>
        <taxon>Rhodobacterales</taxon>
        <taxon>Rhodobacter group</taxon>
        <taxon>Rhodobacter</taxon>
    </lineage>
</organism>
<keyword evidence="3" id="KW-1015">Disulfide bond</keyword>
<dbReference type="AlphaFoldDB" id="A0A4U1JR02"/>
<keyword evidence="1 5" id="KW-0732">Signal</keyword>
<dbReference type="PANTHER" id="PTHR13887">
    <property type="entry name" value="GLUTATHIONE S-TRANSFERASE KAPPA"/>
    <property type="match status" value="1"/>
</dbReference>
<dbReference type="CDD" id="cd03023">
    <property type="entry name" value="DsbA_Com1_like"/>
    <property type="match status" value="1"/>
</dbReference>
<dbReference type="InterPro" id="IPR041205">
    <property type="entry name" value="ScsC_N"/>
</dbReference>
<dbReference type="GO" id="GO:0016491">
    <property type="term" value="F:oxidoreductase activity"/>
    <property type="evidence" value="ECO:0007669"/>
    <property type="project" value="UniProtKB-KW"/>
</dbReference>